<dbReference type="GO" id="GO:0008478">
    <property type="term" value="F:pyridoxal kinase activity"/>
    <property type="evidence" value="ECO:0007669"/>
    <property type="project" value="UniProtKB-EC"/>
</dbReference>
<dbReference type="PANTHER" id="PTHR10534">
    <property type="entry name" value="PYRIDOXAL KINASE"/>
    <property type="match status" value="1"/>
</dbReference>
<dbReference type="OrthoDB" id="9800808at2"/>
<dbReference type="GO" id="GO:0005829">
    <property type="term" value="C:cytosol"/>
    <property type="evidence" value="ECO:0007669"/>
    <property type="project" value="TreeGrafter"/>
</dbReference>
<feature type="domain" description="Pyridoxamine kinase/Phosphomethylpyrimidine kinase" evidence="6">
    <location>
        <begin position="73"/>
        <end position="256"/>
    </location>
</feature>
<proteinExistence type="predicted"/>
<dbReference type="Gene3D" id="3.40.1190.20">
    <property type="match status" value="1"/>
</dbReference>
<sequence length="278" mass="31323">MPHNNQKKIAGINDISGFGRCSTTVSMPIISYMKIQYCPILTSIFSNHTGYKEYFFDDYTDKMEAYIAQWKKLDLEFEGIYTGFLGSIKQIEIVKKFVNDFKTDRTTVIVDPVMGDNGEKYATYTTDMCKDMEQLVSMADIITPNVTECCILTKTDYKTSKWTKQELTKMAEKLAAMGPEKIVITGINMNSYIGNFIYEKGMEPILLKSKIIGTARCGTGDIFSAIISADAINGVEFQRSVKKAAAFVQKCIKVSLERQIPEPDGVCFEEVLHTLKIE</sequence>
<keyword evidence="2" id="KW-0808">Transferase</keyword>
<evidence type="ECO:0000259" key="6">
    <source>
        <dbReference type="Pfam" id="PF08543"/>
    </source>
</evidence>
<keyword evidence="3" id="KW-0547">Nucleotide-binding</keyword>
<organism evidence="7 8">
    <name type="scientific">[Clostridium] fimetarium</name>
    <dbReference type="NCBI Taxonomy" id="99656"/>
    <lineage>
        <taxon>Bacteria</taxon>
        <taxon>Bacillati</taxon>
        <taxon>Bacillota</taxon>
        <taxon>Clostridia</taxon>
        <taxon>Lachnospirales</taxon>
        <taxon>Lachnospiraceae</taxon>
    </lineage>
</organism>
<keyword evidence="8" id="KW-1185">Reference proteome</keyword>
<keyword evidence="4 7" id="KW-0418">Kinase</keyword>
<dbReference type="AlphaFoldDB" id="A0A1I0R2F3"/>
<dbReference type="STRING" id="99656.SAMN05421659_11155"/>
<dbReference type="PANTHER" id="PTHR10534:SF2">
    <property type="entry name" value="PYRIDOXAL KINASE"/>
    <property type="match status" value="1"/>
</dbReference>
<accession>A0A1I0R2F3</accession>
<gene>
    <name evidence="7" type="ORF">SAMN05421659_11155</name>
</gene>
<protein>
    <recommendedName>
        <fullName evidence="1">pyridoxal kinase</fullName>
        <ecNumber evidence="1">2.7.1.35</ecNumber>
    </recommendedName>
</protein>
<name>A0A1I0R2F3_9FIRM</name>
<evidence type="ECO:0000256" key="2">
    <source>
        <dbReference type="ARBA" id="ARBA00022679"/>
    </source>
</evidence>
<dbReference type="GO" id="GO:0009443">
    <property type="term" value="P:pyridoxal 5'-phosphate salvage"/>
    <property type="evidence" value="ECO:0007669"/>
    <property type="project" value="InterPro"/>
</dbReference>
<dbReference type="Proteomes" id="UP000199701">
    <property type="component" value="Unassembled WGS sequence"/>
</dbReference>
<reference evidence="7 8" key="1">
    <citation type="submission" date="2016-10" db="EMBL/GenBank/DDBJ databases">
        <authorList>
            <person name="de Groot N.N."/>
        </authorList>
    </citation>
    <scope>NUCLEOTIDE SEQUENCE [LARGE SCALE GENOMIC DNA]</scope>
    <source>
        <strain evidence="7 8">DSM 9179</strain>
    </source>
</reference>
<evidence type="ECO:0000313" key="7">
    <source>
        <dbReference type="EMBL" id="SEW34375.1"/>
    </source>
</evidence>
<dbReference type="InterPro" id="IPR029056">
    <property type="entry name" value="Ribokinase-like"/>
</dbReference>
<dbReference type="Pfam" id="PF08543">
    <property type="entry name" value="Phos_pyr_kin"/>
    <property type="match status" value="1"/>
</dbReference>
<evidence type="ECO:0000256" key="5">
    <source>
        <dbReference type="ARBA" id="ARBA00022840"/>
    </source>
</evidence>
<dbReference type="InterPro" id="IPR013749">
    <property type="entry name" value="PM/HMP-P_kinase-1"/>
</dbReference>
<dbReference type="EMBL" id="FOJI01000011">
    <property type="protein sequence ID" value="SEW34375.1"/>
    <property type="molecule type" value="Genomic_DNA"/>
</dbReference>
<evidence type="ECO:0000256" key="1">
    <source>
        <dbReference type="ARBA" id="ARBA00012104"/>
    </source>
</evidence>
<dbReference type="NCBIfam" id="NF005491">
    <property type="entry name" value="PRK07105.1"/>
    <property type="match status" value="1"/>
</dbReference>
<dbReference type="CDD" id="cd01173">
    <property type="entry name" value="pyridoxal_pyridoxamine_kinase"/>
    <property type="match status" value="1"/>
</dbReference>
<evidence type="ECO:0000313" key="8">
    <source>
        <dbReference type="Proteomes" id="UP000199701"/>
    </source>
</evidence>
<dbReference type="RefSeq" id="WP_092455068.1">
    <property type="nucleotide sequence ID" value="NZ_FOJI01000011.1"/>
</dbReference>
<dbReference type="GO" id="GO:0005524">
    <property type="term" value="F:ATP binding"/>
    <property type="evidence" value="ECO:0007669"/>
    <property type="project" value="UniProtKB-KW"/>
</dbReference>
<evidence type="ECO:0000256" key="4">
    <source>
        <dbReference type="ARBA" id="ARBA00022777"/>
    </source>
</evidence>
<dbReference type="EC" id="2.7.1.35" evidence="1"/>
<evidence type="ECO:0000256" key="3">
    <source>
        <dbReference type="ARBA" id="ARBA00022741"/>
    </source>
</evidence>
<dbReference type="SUPFAM" id="SSF53613">
    <property type="entry name" value="Ribokinase-like"/>
    <property type="match status" value="1"/>
</dbReference>
<dbReference type="InterPro" id="IPR004625">
    <property type="entry name" value="PyrdxlKinase"/>
</dbReference>
<keyword evidence="5" id="KW-0067">ATP-binding</keyword>